<dbReference type="EMBL" id="BKCJ011846386">
    <property type="protein sequence ID" value="GFD57900.1"/>
    <property type="molecule type" value="Genomic_DNA"/>
</dbReference>
<feature type="non-terminal residue" evidence="1">
    <location>
        <position position="53"/>
    </location>
</feature>
<reference evidence="1" key="1">
    <citation type="journal article" date="2019" name="Sci. Rep.">
        <title>Draft genome of Tanacetum cinerariifolium, the natural source of mosquito coil.</title>
        <authorList>
            <person name="Yamashiro T."/>
            <person name="Shiraishi A."/>
            <person name="Satake H."/>
            <person name="Nakayama K."/>
        </authorList>
    </citation>
    <scope>NUCLEOTIDE SEQUENCE</scope>
</reference>
<sequence>MSCGSFSPRFGVRAALVAGRLAGKYAEAAKVPRACGKLRHRLPTARTADRWAS</sequence>
<comment type="caution">
    <text evidence="1">The sequence shown here is derived from an EMBL/GenBank/DDBJ whole genome shotgun (WGS) entry which is preliminary data.</text>
</comment>
<evidence type="ECO:0000313" key="1">
    <source>
        <dbReference type="EMBL" id="GFD57900.1"/>
    </source>
</evidence>
<name>A0A699XHM5_TANCI</name>
<protein>
    <submittedName>
        <fullName evidence="1">Uncharacterized protein</fullName>
    </submittedName>
</protein>
<proteinExistence type="predicted"/>
<accession>A0A699XHM5</accession>
<dbReference type="AlphaFoldDB" id="A0A699XHM5"/>
<organism evidence="1">
    <name type="scientific">Tanacetum cinerariifolium</name>
    <name type="common">Dalmatian daisy</name>
    <name type="synonym">Chrysanthemum cinerariifolium</name>
    <dbReference type="NCBI Taxonomy" id="118510"/>
    <lineage>
        <taxon>Eukaryota</taxon>
        <taxon>Viridiplantae</taxon>
        <taxon>Streptophyta</taxon>
        <taxon>Embryophyta</taxon>
        <taxon>Tracheophyta</taxon>
        <taxon>Spermatophyta</taxon>
        <taxon>Magnoliopsida</taxon>
        <taxon>eudicotyledons</taxon>
        <taxon>Gunneridae</taxon>
        <taxon>Pentapetalae</taxon>
        <taxon>asterids</taxon>
        <taxon>campanulids</taxon>
        <taxon>Asterales</taxon>
        <taxon>Asteraceae</taxon>
        <taxon>Asteroideae</taxon>
        <taxon>Anthemideae</taxon>
        <taxon>Anthemidinae</taxon>
        <taxon>Tanacetum</taxon>
    </lineage>
</organism>
<gene>
    <name evidence="1" type="ORF">Tci_929869</name>
</gene>